<dbReference type="EMBL" id="JABCRI010000309">
    <property type="protein sequence ID" value="KAF8370062.1"/>
    <property type="molecule type" value="Genomic_DNA"/>
</dbReference>
<gene>
    <name evidence="12" type="ORF">HHK36_031904</name>
</gene>
<accession>A0A834Y651</accession>
<protein>
    <recommendedName>
        <fullName evidence="14">Beta-fructofuranosidase</fullName>
    </recommendedName>
</protein>
<dbReference type="SUPFAM" id="SSF75005">
    <property type="entry name" value="Arabinanase/levansucrase/invertase"/>
    <property type="match status" value="1"/>
</dbReference>
<dbReference type="GO" id="GO:0005773">
    <property type="term" value="C:vacuole"/>
    <property type="evidence" value="ECO:0007669"/>
    <property type="project" value="UniProtKB-SubCell"/>
</dbReference>
<dbReference type="Pfam" id="PF11837">
    <property type="entry name" value="INV_N"/>
    <property type="match status" value="1"/>
</dbReference>
<sequence length="678" mass="75166">MSRCSASKFEQSVPLINHHNNMVDTNPFRTFPDLEATSSYTPLPEEAEPTGIPASRLKHLKSFFITLCGILFLGLLMVLIHDQGSTTTTPVVVEGERSLSSSTMIMGENIKAVSRGVPEGVSEKSFRLFSGEGDSYPWTNAMLSWQRTSYHFQPQKNWMNDPNGPMFYKGWYHFFYQYNPDAAVWGNIVWAHAVSKDLIHWLYLPFAMVSDHWYDINGVWSGSATLLPDGNIVMLYTGSTNESVQVQNLAYPANLSDPLLIDWVKYSGNPVLVPPPGIGLKDYRDPTTAWYTPDRKWRVTIGSKVNTTGTSLVYQTEDFTSYELMDGVLHAVPGTGMWECVDFYPVSTIGDTGLDTSVIGAGVKHVLKASLDDDKHDYYALGTYDEETESWTPDNPAEDVGIGMRYDYGKYYASKTFYDQNKGRRVLWGWTGETDSEAADIEKGWASVQTIPRVVLFDNKTGSNLLQWPVEEVESLRLTSKDFINVEVGAGSVVPLDVGTATQLDIIAEFEIDEEALEGTMEADVGYNCSTSGGAAGRGRLGPFGLLVLADESLSEQTTVYFYISKGIDGNLTTFFCSDESRSSKANDVGKQVYGNTVPVLNGEKLSMRLLVDHSIVESFAQGGRTCITSRVYPTEAIYGAARLFLFNNATGASVITSLKIWKMNSAFIHPFPNDQRI</sequence>
<comment type="caution">
    <text evidence="12">The sequence shown here is derived from an EMBL/GenBank/DDBJ whole genome shotgun (WGS) entry which is preliminary data.</text>
</comment>
<evidence type="ECO:0000256" key="3">
    <source>
        <dbReference type="ARBA" id="ARBA00022554"/>
    </source>
</evidence>
<evidence type="ECO:0000313" key="12">
    <source>
        <dbReference type="EMBL" id="KAF8370062.1"/>
    </source>
</evidence>
<comment type="subcellular location">
    <subcellularLocation>
        <location evidence="1">Vacuole</location>
    </subcellularLocation>
</comment>
<dbReference type="AlphaFoldDB" id="A0A834Y651"/>
<feature type="transmembrane region" description="Helical" evidence="8">
    <location>
        <begin position="62"/>
        <end position="80"/>
    </location>
</feature>
<evidence type="ECO:0000256" key="7">
    <source>
        <dbReference type="RuleBase" id="RU362110"/>
    </source>
</evidence>
<dbReference type="InterPro" id="IPR001362">
    <property type="entry name" value="Glyco_hydro_32"/>
</dbReference>
<dbReference type="OrthoDB" id="202537at2759"/>
<dbReference type="FunFam" id="2.115.10.20:FF:000001">
    <property type="entry name" value="Beta-fructofuranosidase, insoluble isoenzyme CWINV1"/>
    <property type="match status" value="1"/>
</dbReference>
<evidence type="ECO:0008006" key="14">
    <source>
        <dbReference type="Google" id="ProtNLM"/>
    </source>
</evidence>
<dbReference type="Gene3D" id="2.60.120.560">
    <property type="entry name" value="Exo-inulinase, domain 1"/>
    <property type="match status" value="1"/>
</dbReference>
<reference evidence="12 13" key="1">
    <citation type="submission" date="2020-04" db="EMBL/GenBank/DDBJ databases">
        <title>Plant Genome Project.</title>
        <authorList>
            <person name="Zhang R.-G."/>
        </authorList>
    </citation>
    <scope>NUCLEOTIDE SEQUENCE [LARGE SCALE GENOMIC DNA]</scope>
    <source>
        <strain evidence="12">YNK0</strain>
        <tissue evidence="12">Leaf</tissue>
    </source>
</reference>
<dbReference type="PROSITE" id="PS00609">
    <property type="entry name" value="GLYCOSYL_HYDROL_F32"/>
    <property type="match status" value="1"/>
</dbReference>
<keyword evidence="8" id="KW-0472">Membrane</keyword>
<feature type="domain" description="Beta-fructofuranosidase N-terminal" evidence="11">
    <location>
        <begin position="39"/>
        <end position="143"/>
    </location>
</feature>
<comment type="similarity">
    <text evidence="2 7">Belongs to the glycosyl hydrolase 32 family.</text>
</comment>
<dbReference type="CDD" id="cd18624">
    <property type="entry name" value="GH32_Fruct1-like"/>
    <property type="match status" value="1"/>
</dbReference>
<keyword evidence="8" id="KW-1133">Transmembrane helix</keyword>
<dbReference type="GO" id="GO:0004564">
    <property type="term" value="F:beta-fructofuranosidase activity"/>
    <property type="evidence" value="ECO:0007669"/>
    <property type="project" value="InterPro"/>
</dbReference>
<feature type="domain" description="Glycosyl hydrolase family 32 N-terminal" evidence="9">
    <location>
        <begin position="151"/>
        <end position="469"/>
    </location>
</feature>
<evidence type="ECO:0000256" key="1">
    <source>
        <dbReference type="ARBA" id="ARBA00004116"/>
    </source>
</evidence>
<dbReference type="Pfam" id="PF08244">
    <property type="entry name" value="Glyco_hydro_32C"/>
    <property type="match status" value="1"/>
</dbReference>
<dbReference type="SUPFAM" id="SSF49899">
    <property type="entry name" value="Concanavalin A-like lectins/glucanases"/>
    <property type="match status" value="1"/>
</dbReference>
<evidence type="ECO:0000256" key="6">
    <source>
        <dbReference type="ARBA" id="ARBA00023295"/>
    </source>
</evidence>
<dbReference type="InterPro" id="IPR013320">
    <property type="entry name" value="ConA-like_dom_sf"/>
</dbReference>
<proteinExistence type="inferred from homology"/>
<keyword evidence="3" id="KW-0926">Vacuole</keyword>
<dbReference type="PANTHER" id="PTHR31953">
    <property type="entry name" value="BETA-FRUCTOFURANOSIDASE, INSOLUBLE ISOENZYME CWINV1-RELATED"/>
    <property type="match status" value="1"/>
</dbReference>
<evidence type="ECO:0000259" key="9">
    <source>
        <dbReference type="Pfam" id="PF00251"/>
    </source>
</evidence>
<dbReference type="InterPro" id="IPR013148">
    <property type="entry name" value="Glyco_hydro_32_N"/>
</dbReference>
<feature type="domain" description="Glycosyl hydrolase family 32 C-terminal" evidence="10">
    <location>
        <begin position="472"/>
        <end position="663"/>
    </location>
</feature>
<evidence type="ECO:0000256" key="2">
    <source>
        <dbReference type="ARBA" id="ARBA00009902"/>
    </source>
</evidence>
<evidence type="ECO:0000259" key="10">
    <source>
        <dbReference type="Pfam" id="PF08244"/>
    </source>
</evidence>
<evidence type="ECO:0000256" key="5">
    <source>
        <dbReference type="ARBA" id="ARBA00023180"/>
    </source>
</evidence>
<evidence type="ECO:0000313" key="13">
    <source>
        <dbReference type="Proteomes" id="UP000655225"/>
    </source>
</evidence>
<dbReference type="InterPro" id="IPR018053">
    <property type="entry name" value="Glyco_hydro_32_AS"/>
</dbReference>
<keyword evidence="4 7" id="KW-0378">Hydrolase</keyword>
<dbReference type="InterPro" id="IPR013189">
    <property type="entry name" value="Glyco_hydro_32_C"/>
</dbReference>
<evidence type="ECO:0000259" key="11">
    <source>
        <dbReference type="Pfam" id="PF11837"/>
    </source>
</evidence>
<evidence type="ECO:0000256" key="8">
    <source>
        <dbReference type="SAM" id="Phobius"/>
    </source>
</evidence>
<name>A0A834Y651_TETSI</name>
<dbReference type="InterPro" id="IPR021792">
    <property type="entry name" value="Beta-fructofuranosidase_N"/>
</dbReference>
<dbReference type="SMART" id="SM00640">
    <property type="entry name" value="Glyco_32"/>
    <property type="match status" value="1"/>
</dbReference>
<keyword evidence="6 7" id="KW-0326">Glycosidase</keyword>
<dbReference type="InterPro" id="IPR050551">
    <property type="entry name" value="Fructan_Metab_Enzymes"/>
</dbReference>
<dbReference type="Pfam" id="PF00251">
    <property type="entry name" value="Glyco_hydro_32N"/>
    <property type="match status" value="1"/>
</dbReference>
<keyword evidence="8" id="KW-0812">Transmembrane</keyword>
<dbReference type="GO" id="GO:0005975">
    <property type="term" value="P:carbohydrate metabolic process"/>
    <property type="evidence" value="ECO:0007669"/>
    <property type="project" value="InterPro"/>
</dbReference>
<keyword evidence="13" id="KW-1185">Reference proteome</keyword>
<keyword evidence="5" id="KW-0325">Glycoprotein</keyword>
<dbReference type="InterPro" id="IPR023296">
    <property type="entry name" value="Glyco_hydro_beta-prop_sf"/>
</dbReference>
<dbReference type="FunFam" id="2.60.120.560:FF:000002">
    <property type="entry name" value="Beta-fructofuranosidase, insoluble isoenzyme CWINV1"/>
    <property type="match status" value="1"/>
</dbReference>
<dbReference type="Gene3D" id="2.115.10.20">
    <property type="entry name" value="Glycosyl hydrolase domain, family 43"/>
    <property type="match status" value="1"/>
</dbReference>
<dbReference type="OMA" id="ALWEMPD"/>
<organism evidence="12 13">
    <name type="scientific">Tetracentron sinense</name>
    <name type="common">Spur-leaf</name>
    <dbReference type="NCBI Taxonomy" id="13715"/>
    <lineage>
        <taxon>Eukaryota</taxon>
        <taxon>Viridiplantae</taxon>
        <taxon>Streptophyta</taxon>
        <taxon>Embryophyta</taxon>
        <taxon>Tracheophyta</taxon>
        <taxon>Spermatophyta</taxon>
        <taxon>Magnoliopsida</taxon>
        <taxon>Trochodendrales</taxon>
        <taxon>Trochodendraceae</taxon>
        <taxon>Tetracentron</taxon>
    </lineage>
</organism>
<evidence type="ECO:0000256" key="4">
    <source>
        <dbReference type="ARBA" id="ARBA00022801"/>
    </source>
</evidence>
<dbReference type="Proteomes" id="UP000655225">
    <property type="component" value="Unassembled WGS sequence"/>
</dbReference>